<accession>A0ABR5SCH5</accession>
<protein>
    <submittedName>
        <fullName evidence="7">Membrane protein</fullName>
    </submittedName>
</protein>
<dbReference type="Proteomes" id="UP000060487">
    <property type="component" value="Unassembled WGS sequence"/>
</dbReference>
<feature type="domain" description="TMEM205-like" evidence="6">
    <location>
        <begin position="2"/>
        <end position="91"/>
    </location>
</feature>
<name>A0ABR5SCH5_9BACT</name>
<keyword evidence="2 5" id="KW-0812">Transmembrane</keyword>
<evidence type="ECO:0000256" key="4">
    <source>
        <dbReference type="ARBA" id="ARBA00023136"/>
    </source>
</evidence>
<keyword evidence="8" id="KW-1185">Reference proteome</keyword>
<keyword evidence="4 5" id="KW-0472">Membrane</keyword>
<feature type="transmembrane region" description="Helical" evidence="5">
    <location>
        <begin position="24"/>
        <end position="48"/>
    </location>
</feature>
<gene>
    <name evidence="7" type="ORF">ASN18_2583</name>
</gene>
<dbReference type="InterPro" id="IPR025423">
    <property type="entry name" value="TMEM205-like"/>
</dbReference>
<dbReference type="Pfam" id="PF13664">
    <property type="entry name" value="DUF4149"/>
    <property type="match status" value="1"/>
</dbReference>
<organism evidence="7 8">
    <name type="scientific">Candidatus Magnetominusculus xianensis</name>
    <dbReference type="NCBI Taxonomy" id="1748249"/>
    <lineage>
        <taxon>Bacteria</taxon>
        <taxon>Pseudomonadati</taxon>
        <taxon>Nitrospirota</taxon>
        <taxon>Nitrospiria</taxon>
        <taxon>Nitrospirales</taxon>
        <taxon>Nitrospiraceae</taxon>
        <taxon>Candidatus Magnetominusculus</taxon>
    </lineage>
</organism>
<keyword evidence="3 5" id="KW-1133">Transmembrane helix</keyword>
<feature type="transmembrane region" description="Helical" evidence="5">
    <location>
        <begin position="60"/>
        <end position="80"/>
    </location>
</feature>
<evidence type="ECO:0000313" key="8">
    <source>
        <dbReference type="Proteomes" id="UP000060487"/>
    </source>
</evidence>
<evidence type="ECO:0000313" key="7">
    <source>
        <dbReference type="EMBL" id="KWT81159.1"/>
    </source>
</evidence>
<evidence type="ECO:0000256" key="5">
    <source>
        <dbReference type="SAM" id="Phobius"/>
    </source>
</evidence>
<sequence>MFMFSIIVTPVIFKNNTRDAAGSIVGYLFPVYFPFVVGVSALSLLSYLLTLSWPLMRLQTIILCLLVSAFIFSMLNFTVIHPQVKKVKAKVHSFDKSMPDTVDEGLLRKKFKRLHQISVLLNLIILADGIALIVISQRF</sequence>
<evidence type="ECO:0000256" key="1">
    <source>
        <dbReference type="ARBA" id="ARBA00004370"/>
    </source>
</evidence>
<feature type="transmembrane region" description="Helical" evidence="5">
    <location>
        <begin position="117"/>
        <end position="136"/>
    </location>
</feature>
<evidence type="ECO:0000256" key="2">
    <source>
        <dbReference type="ARBA" id="ARBA00022692"/>
    </source>
</evidence>
<evidence type="ECO:0000259" key="6">
    <source>
        <dbReference type="Pfam" id="PF13664"/>
    </source>
</evidence>
<comment type="subcellular location">
    <subcellularLocation>
        <location evidence="1">Membrane</location>
    </subcellularLocation>
</comment>
<evidence type="ECO:0000256" key="3">
    <source>
        <dbReference type="ARBA" id="ARBA00022989"/>
    </source>
</evidence>
<proteinExistence type="predicted"/>
<reference evidence="7 8" key="1">
    <citation type="submission" date="2015-11" db="EMBL/GenBank/DDBJ databases">
        <authorList>
            <person name="Lin W."/>
        </authorList>
    </citation>
    <scope>NUCLEOTIDE SEQUENCE [LARGE SCALE GENOMIC DNA]</scope>
    <source>
        <strain evidence="7 8">HCH-1</strain>
    </source>
</reference>
<comment type="caution">
    <text evidence="7">The sequence shown here is derived from an EMBL/GenBank/DDBJ whole genome shotgun (WGS) entry which is preliminary data.</text>
</comment>
<dbReference type="EMBL" id="LNQR01000100">
    <property type="protein sequence ID" value="KWT81159.1"/>
    <property type="molecule type" value="Genomic_DNA"/>
</dbReference>